<sequence>MAADAMSDNLAAALALYVSGDYQGTYATLQPLLAKNQDAGPQALLVMAQCCAKLEQFTEAATFYRRAGKLLPAQASVLITLADKMERSGVEKASALEIEALTASRRAIRAGGFDLHSWQTYRATLRHTLNIDEMRVSDQAVRDRLNRRQEAYYSVDSQTVHLSWCDDEILNGLWRSDLPAAKPASQTWKKHAGSKLKIAYLLADEPQDDPQRCLVLSLAAAHDQADFEVLLIGSRLQTADEASKEIPSLSISDLREDDAVATLRTAGIDILVDPLGYGEQGRPNLLRHRIAPLHLAMAGHPGTRTGLVCDYLLADTVVLPQPVKASAATAKTEAPYSPAICYLPEAFTVTPPTLNPPAQSRQQRGLPENRIILAAFHPIDSISPRTADLWRDILLQTDDSVLWSTCDNNYARSNFSAWMKRQGIDENRLLFCTPARATEHASWIQLADIALDCFPSNNQSSTLAALQAGLPIPTFPGVNFASRITASLLHAHGLDELIARDADAYVALCATLARDKRARAALKQKILAQNAVSPVFDVASFTSHLEAAYRSMAGRAAAGLEPEDFSVTNPQA</sequence>
<protein>
    <recommendedName>
        <fullName evidence="5">O-GlcNAc transferase C-terminal domain-containing protein</fullName>
    </recommendedName>
</protein>
<dbReference type="EMBL" id="QUSG01000003">
    <property type="protein sequence ID" value="KAA3529580.1"/>
    <property type="molecule type" value="Genomic_DNA"/>
</dbReference>
<evidence type="ECO:0000259" key="5">
    <source>
        <dbReference type="Pfam" id="PF13844"/>
    </source>
</evidence>
<dbReference type="AlphaFoldDB" id="A0A368NQL3"/>
<keyword evidence="3" id="KW-0677">Repeat</keyword>
<dbReference type="InterPro" id="IPR011990">
    <property type="entry name" value="TPR-like_helical_dom_sf"/>
</dbReference>
<dbReference type="Gene3D" id="1.25.40.10">
    <property type="entry name" value="Tetratricopeptide repeat domain"/>
    <property type="match status" value="1"/>
</dbReference>
<feature type="domain" description="O-GlcNAc transferase C-terminal" evidence="5">
    <location>
        <begin position="190"/>
        <end position="349"/>
    </location>
</feature>
<evidence type="ECO:0000313" key="6">
    <source>
        <dbReference type="EMBL" id="KAA3529580.1"/>
    </source>
</evidence>
<evidence type="ECO:0000256" key="2">
    <source>
        <dbReference type="ARBA" id="ARBA00022679"/>
    </source>
</evidence>
<dbReference type="GO" id="GO:0006493">
    <property type="term" value="P:protein O-linked glycosylation"/>
    <property type="evidence" value="ECO:0007669"/>
    <property type="project" value="InterPro"/>
</dbReference>
<proteinExistence type="predicted"/>
<dbReference type="InterPro" id="IPR029489">
    <property type="entry name" value="OGT/SEC/SPY_C"/>
</dbReference>
<organism evidence="6 7">
    <name type="scientific">Agrobacterium vitis</name>
    <name type="common">Rhizobium vitis</name>
    <dbReference type="NCBI Taxonomy" id="373"/>
    <lineage>
        <taxon>Bacteria</taxon>
        <taxon>Pseudomonadati</taxon>
        <taxon>Pseudomonadota</taxon>
        <taxon>Alphaproteobacteria</taxon>
        <taxon>Hyphomicrobiales</taxon>
        <taxon>Rhizobiaceae</taxon>
        <taxon>Rhizobium/Agrobacterium group</taxon>
        <taxon>Agrobacterium</taxon>
    </lineage>
</organism>
<dbReference type="Proteomes" id="UP000436911">
    <property type="component" value="Unassembled WGS sequence"/>
</dbReference>
<dbReference type="PANTHER" id="PTHR44366">
    <property type="entry name" value="UDP-N-ACETYLGLUCOSAMINE--PEPTIDE N-ACETYLGLUCOSAMINYLTRANSFERASE 110 KDA SUBUNIT"/>
    <property type="match status" value="1"/>
</dbReference>
<dbReference type="Gene3D" id="3.40.50.2000">
    <property type="entry name" value="Glycogen Phosphorylase B"/>
    <property type="match status" value="1"/>
</dbReference>
<evidence type="ECO:0000256" key="3">
    <source>
        <dbReference type="ARBA" id="ARBA00022737"/>
    </source>
</evidence>
<gene>
    <name evidence="6" type="ORF">DXT89_07555</name>
</gene>
<accession>A0A368NQL3</accession>
<dbReference type="Gene3D" id="3.40.50.11380">
    <property type="match status" value="1"/>
</dbReference>
<evidence type="ECO:0000256" key="4">
    <source>
        <dbReference type="ARBA" id="ARBA00022803"/>
    </source>
</evidence>
<dbReference type="SUPFAM" id="SSF48452">
    <property type="entry name" value="TPR-like"/>
    <property type="match status" value="1"/>
</dbReference>
<dbReference type="GO" id="GO:0097363">
    <property type="term" value="F:protein O-acetylglucosaminyltransferase activity"/>
    <property type="evidence" value="ECO:0007669"/>
    <property type="project" value="TreeGrafter"/>
</dbReference>
<dbReference type="PANTHER" id="PTHR44366:SF1">
    <property type="entry name" value="UDP-N-ACETYLGLUCOSAMINE--PEPTIDE N-ACETYLGLUCOSAMINYLTRANSFERASE 110 KDA SUBUNIT"/>
    <property type="match status" value="1"/>
</dbReference>
<feature type="domain" description="O-GlcNAc transferase C-terminal" evidence="5">
    <location>
        <begin position="359"/>
        <end position="545"/>
    </location>
</feature>
<keyword evidence="4" id="KW-0802">TPR repeat</keyword>
<name>A0A368NQL3_AGRVI</name>
<comment type="caution">
    <text evidence="6">The sequence shown here is derived from an EMBL/GenBank/DDBJ whole genome shotgun (WGS) entry which is preliminary data.</text>
</comment>
<dbReference type="Pfam" id="PF13844">
    <property type="entry name" value="Glyco_transf_41"/>
    <property type="match status" value="2"/>
</dbReference>
<reference evidence="6 7" key="1">
    <citation type="submission" date="2018-08" db="EMBL/GenBank/DDBJ databases">
        <title>Genome sequencing of Agrobacterium vitis strain ICMP 10754.</title>
        <authorList>
            <person name="Visnovsky S.B."/>
            <person name="Pitman A.R."/>
        </authorList>
    </citation>
    <scope>NUCLEOTIDE SEQUENCE [LARGE SCALE GENOMIC DNA]</scope>
    <source>
        <strain evidence="6 7">ICMP 10754</strain>
    </source>
</reference>
<evidence type="ECO:0000256" key="1">
    <source>
        <dbReference type="ARBA" id="ARBA00004922"/>
    </source>
</evidence>
<keyword evidence="2" id="KW-0808">Transferase</keyword>
<comment type="pathway">
    <text evidence="1">Protein modification; protein glycosylation.</text>
</comment>
<dbReference type="InterPro" id="IPR037919">
    <property type="entry name" value="OGT"/>
</dbReference>
<evidence type="ECO:0000313" key="7">
    <source>
        <dbReference type="Proteomes" id="UP000436911"/>
    </source>
</evidence>